<keyword evidence="2" id="KW-1185">Reference proteome</keyword>
<protein>
    <recommendedName>
        <fullName evidence="3">Acetyl-CoA carboxylase beta subunit</fullName>
    </recommendedName>
</protein>
<sequence length="132" mass="15643">MEKSWFNLILFKGELEYRCGLSKSMDSRLGLVENTTVNEDPTRNDTNKNIHDCSDSSSYYSKVDHLVDVKDIRNFISYDTFLIRDSNQDRYSIYFDSENQNFELNNDYSFLSELEIFFIVDFKETLLNPIDQ</sequence>
<accession>A0A5D1ZZD1</accession>
<evidence type="ECO:0000313" key="2">
    <source>
        <dbReference type="Proteomes" id="UP000323506"/>
    </source>
</evidence>
<dbReference type="AlphaFoldDB" id="A0A5D1ZZD1"/>
<dbReference type="EMBL" id="CM017713">
    <property type="protein sequence ID" value="TYG37549.1"/>
    <property type="molecule type" value="Genomic_DNA"/>
</dbReference>
<name>A0A5D1ZZD1_GOSDA</name>
<reference evidence="1 2" key="1">
    <citation type="submission" date="2019-06" db="EMBL/GenBank/DDBJ databases">
        <title>WGS assembly of Gossypium darwinii.</title>
        <authorList>
            <person name="Chen Z.J."/>
            <person name="Sreedasyam A."/>
            <person name="Ando A."/>
            <person name="Song Q."/>
            <person name="De L."/>
            <person name="Hulse-Kemp A."/>
            <person name="Ding M."/>
            <person name="Ye W."/>
            <person name="Kirkbride R."/>
            <person name="Jenkins J."/>
            <person name="Plott C."/>
            <person name="Lovell J."/>
            <person name="Lin Y.-M."/>
            <person name="Vaughn R."/>
            <person name="Liu B."/>
            <person name="Li W."/>
            <person name="Simpson S."/>
            <person name="Scheffler B."/>
            <person name="Saski C."/>
            <person name="Grover C."/>
            <person name="Hu G."/>
            <person name="Conover J."/>
            <person name="Carlson J."/>
            <person name="Shu S."/>
            <person name="Boston L."/>
            <person name="Williams M."/>
            <person name="Peterson D."/>
            <person name="Mcgee K."/>
            <person name="Jones D."/>
            <person name="Wendel J."/>
            <person name="Stelly D."/>
            <person name="Grimwood J."/>
            <person name="Schmutz J."/>
        </authorList>
    </citation>
    <scope>NUCLEOTIDE SEQUENCE [LARGE SCALE GENOMIC DNA]</scope>
    <source>
        <strain evidence="1">1808015.09</strain>
    </source>
</reference>
<evidence type="ECO:0008006" key="3">
    <source>
        <dbReference type="Google" id="ProtNLM"/>
    </source>
</evidence>
<proteinExistence type="predicted"/>
<dbReference type="Proteomes" id="UP000323506">
    <property type="component" value="Chromosome D13"/>
</dbReference>
<organism evidence="1 2">
    <name type="scientific">Gossypium darwinii</name>
    <name type="common">Darwin's cotton</name>
    <name type="synonym">Gossypium barbadense var. darwinii</name>
    <dbReference type="NCBI Taxonomy" id="34276"/>
    <lineage>
        <taxon>Eukaryota</taxon>
        <taxon>Viridiplantae</taxon>
        <taxon>Streptophyta</taxon>
        <taxon>Embryophyta</taxon>
        <taxon>Tracheophyta</taxon>
        <taxon>Spermatophyta</taxon>
        <taxon>Magnoliopsida</taxon>
        <taxon>eudicotyledons</taxon>
        <taxon>Gunneridae</taxon>
        <taxon>Pentapetalae</taxon>
        <taxon>rosids</taxon>
        <taxon>malvids</taxon>
        <taxon>Malvales</taxon>
        <taxon>Malvaceae</taxon>
        <taxon>Malvoideae</taxon>
        <taxon>Gossypium</taxon>
    </lineage>
</organism>
<gene>
    <name evidence="1" type="ORF">ES288_D13G150200v1</name>
</gene>
<evidence type="ECO:0000313" key="1">
    <source>
        <dbReference type="EMBL" id="TYG37549.1"/>
    </source>
</evidence>